<protein>
    <recommendedName>
        <fullName evidence="3">Methyltransferase family protein</fullName>
    </recommendedName>
</protein>
<reference evidence="1 2" key="1">
    <citation type="submission" date="2018-10" db="EMBL/GenBank/DDBJ databases">
        <title>Comparative analysis of microorganisms from saline springs in Andes Mountain Range, Colombia.</title>
        <authorList>
            <person name="Rubin E."/>
        </authorList>
    </citation>
    <scope>NUCLEOTIDE SEQUENCE [LARGE SCALE GENOMIC DNA]</scope>
    <source>
        <strain evidence="1 2">USBA 36</strain>
    </source>
</reference>
<dbReference type="EMBL" id="RBIG01000001">
    <property type="protein sequence ID" value="RKQ73401.1"/>
    <property type="molecule type" value="Genomic_DNA"/>
</dbReference>
<evidence type="ECO:0000313" key="1">
    <source>
        <dbReference type="EMBL" id="RKQ73401.1"/>
    </source>
</evidence>
<sequence length="284" mass="30556">MSGFSSDWLALRAPYDDAARDKALLDRLRDWRVRHGGIGILDLGCGTGASLRALAPLLRGTQCWVMADHDPALLKAIPDHTGRWAAAAGHEMIGDAVTGNGFSASLVPHRADLAAGLDDLPLDGVRLVTASALLDLVSADWLASLVDLCRRHGLACYAALTYDGRLDWTPVDRLDAEMHALFDRHQRGIKSFGPALGPDAAQAATAAFRAAGFTVQTGRSDWQMEAGDRDMQEALLAGYVQAALEIAPDRAGEIEHWRQRRRFAIGAGTSRHRVGHTDLLALPG</sequence>
<accession>A0A420WQR8</accession>
<dbReference type="SUPFAM" id="SSF53335">
    <property type="entry name" value="S-adenosyl-L-methionine-dependent methyltransferases"/>
    <property type="match status" value="1"/>
</dbReference>
<evidence type="ECO:0008006" key="3">
    <source>
        <dbReference type="Google" id="ProtNLM"/>
    </source>
</evidence>
<dbReference type="OrthoDB" id="7273451at2"/>
<evidence type="ECO:0000313" key="2">
    <source>
        <dbReference type="Proteomes" id="UP000277424"/>
    </source>
</evidence>
<dbReference type="Proteomes" id="UP000277424">
    <property type="component" value="Unassembled WGS sequence"/>
</dbReference>
<dbReference type="Gene3D" id="3.40.50.150">
    <property type="entry name" value="Vaccinia Virus protein VP39"/>
    <property type="match status" value="1"/>
</dbReference>
<name>A0A420WQR8_9PROT</name>
<organism evidence="1 2">
    <name type="scientific">Oceanibaculum indicum</name>
    <dbReference type="NCBI Taxonomy" id="526216"/>
    <lineage>
        <taxon>Bacteria</taxon>
        <taxon>Pseudomonadati</taxon>
        <taxon>Pseudomonadota</taxon>
        <taxon>Alphaproteobacteria</taxon>
        <taxon>Rhodospirillales</taxon>
        <taxon>Oceanibaculaceae</taxon>
        <taxon>Oceanibaculum</taxon>
    </lineage>
</organism>
<dbReference type="RefSeq" id="WP_121218263.1">
    <property type="nucleotide sequence ID" value="NZ_RBIG01000001.1"/>
</dbReference>
<comment type="caution">
    <text evidence="1">The sequence shown here is derived from an EMBL/GenBank/DDBJ whole genome shotgun (WGS) entry which is preliminary data.</text>
</comment>
<proteinExistence type="predicted"/>
<dbReference type="AlphaFoldDB" id="A0A420WQR8"/>
<dbReference type="InterPro" id="IPR029063">
    <property type="entry name" value="SAM-dependent_MTases_sf"/>
</dbReference>
<gene>
    <name evidence="1" type="ORF">BCL74_1189</name>
</gene>